<reference evidence="1 2" key="1">
    <citation type="journal article" date="2024" name="Plant Biotechnol. J.">
        <title>Dendrobium thyrsiflorum genome and its molecular insights into genes involved in important horticultural traits.</title>
        <authorList>
            <person name="Chen B."/>
            <person name="Wang J.Y."/>
            <person name="Zheng P.J."/>
            <person name="Li K.L."/>
            <person name="Liang Y.M."/>
            <person name="Chen X.F."/>
            <person name="Zhang C."/>
            <person name="Zhao X."/>
            <person name="He X."/>
            <person name="Zhang G.Q."/>
            <person name="Liu Z.J."/>
            <person name="Xu Q."/>
        </authorList>
    </citation>
    <scope>NUCLEOTIDE SEQUENCE [LARGE SCALE GENOMIC DNA]</scope>
    <source>
        <strain evidence="1">GZMU011</strain>
    </source>
</reference>
<sequence>MRLSRRICEKLERPTKKIHSHWHIIECKGTNSKPSCLVSLCNLLYRRLIITVVFIASSRRNRRTSRISSAIGITVLCCGEDRYHGSKKAGELAQKEKSFLESLGKIGSLGKRKDSKFLESNFVKMVAAHRNMTDDSLVNKVEETLSILPQVGEGVLFLGLVKEAGWLGELGKASRWAAFSLERKLKGHQESSRFRRAEIGKEGRRGMAVEGDHGEAGRGVGGVRISAWVAGWLVEASGGGAGGWWGGILAARLSILPQVGEGVLFLGLVKEAGWLGELGKASRWAAFSLERKLKATKRALGSGHPNSDFSKLTVELNVSELRTQRHQIRLNPSPNELKSKTRSIFGRFKS</sequence>
<gene>
    <name evidence="1" type="ORF">M5K25_015169</name>
</gene>
<accession>A0ABD0UQA6</accession>
<keyword evidence="2" id="KW-1185">Reference proteome</keyword>
<evidence type="ECO:0000313" key="1">
    <source>
        <dbReference type="EMBL" id="KAL0914790.1"/>
    </source>
</evidence>
<dbReference type="Proteomes" id="UP001552299">
    <property type="component" value="Unassembled WGS sequence"/>
</dbReference>
<comment type="caution">
    <text evidence="1">The sequence shown here is derived from an EMBL/GenBank/DDBJ whole genome shotgun (WGS) entry which is preliminary data.</text>
</comment>
<evidence type="ECO:0000313" key="2">
    <source>
        <dbReference type="Proteomes" id="UP001552299"/>
    </source>
</evidence>
<organism evidence="1 2">
    <name type="scientific">Dendrobium thyrsiflorum</name>
    <name type="common">Pinecone-like raceme dendrobium</name>
    <name type="synonym">Orchid</name>
    <dbReference type="NCBI Taxonomy" id="117978"/>
    <lineage>
        <taxon>Eukaryota</taxon>
        <taxon>Viridiplantae</taxon>
        <taxon>Streptophyta</taxon>
        <taxon>Embryophyta</taxon>
        <taxon>Tracheophyta</taxon>
        <taxon>Spermatophyta</taxon>
        <taxon>Magnoliopsida</taxon>
        <taxon>Liliopsida</taxon>
        <taxon>Asparagales</taxon>
        <taxon>Orchidaceae</taxon>
        <taxon>Epidendroideae</taxon>
        <taxon>Malaxideae</taxon>
        <taxon>Dendrobiinae</taxon>
        <taxon>Dendrobium</taxon>
    </lineage>
</organism>
<protein>
    <submittedName>
        <fullName evidence="1">Uncharacterized protein</fullName>
    </submittedName>
</protein>
<dbReference type="AlphaFoldDB" id="A0ABD0UQA6"/>
<proteinExistence type="predicted"/>
<dbReference type="EMBL" id="JANQDX010000012">
    <property type="protein sequence ID" value="KAL0914790.1"/>
    <property type="molecule type" value="Genomic_DNA"/>
</dbReference>
<name>A0ABD0UQA6_DENTH</name>